<organism evidence="3 4">
    <name type="scientific">Roseiconus lacunae</name>
    <dbReference type="NCBI Taxonomy" id="2605694"/>
    <lineage>
        <taxon>Bacteria</taxon>
        <taxon>Pseudomonadati</taxon>
        <taxon>Planctomycetota</taxon>
        <taxon>Planctomycetia</taxon>
        <taxon>Pirellulales</taxon>
        <taxon>Pirellulaceae</taxon>
        <taxon>Roseiconus</taxon>
    </lineage>
</organism>
<gene>
    <name evidence="3" type="ORF">QTN89_16365</name>
</gene>
<evidence type="ECO:0000313" key="3">
    <source>
        <dbReference type="EMBL" id="MDM4017024.1"/>
    </source>
</evidence>
<protein>
    <recommendedName>
        <fullName evidence="5">DUF4350 domain-containing protein</fullName>
    </recommendedName>
</protein>
<feature type="compositionally biased region" description="Basic and acidic residues" evidence="1">
    <location>
        <begin position="484"/>
        <end position="501"/>
    </location>
</feature>
<accession>A0ABT7PKK2</accession>
<feature type="region of interest" description="Disordered" evidence="1">
    <location>
        <begin position="436"/>
        <end position="501"/>
    </location>
</feature>
<evidence type="ECO:0000313" key="4">
    <source>
        <dbReference type="Proteomes" id="UP001239462"/>
    </source>
</evidence>
<evidence type="ECO:0000256" key="2">
    <source>
        <dbReference type="SAM" id="Phobius"/>
    </source>
</evidence>
<dbReference type="Proteomes" id="UP001239462">
    <property type="component" value="Unassembled WGS sequence"/>
</dbReference>
<evidence type="ECO:0008006" key="5">
    <source>
        <dbReference type="Google" id="ProtNLM"/>
    </source>
</evidence>
<dbReference type="EMBL" id="JASZZN010000011">
    <property type="protein sequence ID" value="MDM4017024.1"/>
    <property type="molecule type" value="Genomic_DNA"/>
</dbReference>
<name>A0ABT7PKK2_9BACT</name>
<keyword evidence="2" id="KW-1133">Transmembrane helix</keyword>
<keyword evidence="2" id="KW-0472">Membrane</keyword>
<evidence type="ECO:0000256" key="1">
    <source>
        <dbReference type="SAM" id="MobiDB-lite"/>
    </source>
</evidence>
<proteinExistence type="predicted"/>
<sequence>MSSWQCLIQVRWPNVRSYLAVVMLSLLTGCGSDLVTQYGANEGYYARQSINGFTTFRDSFDHAGFDSRGITRLTERTRKVTSIIWTPSELMAVDQKTVRWMDRWLQQGGRTLVYVIPDSGSRSDYFRQLRSQAAPDQRLEYRRKLGESLIDEHRAQYFHSPVIVGGWFVATPRVQQTVVSDGKDTTSNLSWVADDGDNQPVKQEWVIESLPEASNQTASQTVTVTTSQGLSTNQTVASPPQPKKAGLQFSSLVETAKGETVLAQLTADNWHHSQVFVVASGSLLTNYGLTKPSNRHLAERLIEQCKQIAIDGEAIDEQDRLTDNGNLPQVGFVTASDGLPVSSRVDEIPRATGAESLTQFPLVLVTFHAAVIGIVFCLMLFPIFGRPAKVDRGTLTHFGDHLDAVATLMYRRGGEAFARKRISEYMRRVRGETHGPWVVNEPVDHTVSPSASSAPTGRPKSPDNLPPQSQANHSDAIELDDDSVADRSEAIEQTNRPEEQR</sequence>
<feature type="transmembrane region" description="Helical" evidence="2">
    <location>
        <begin position="360"/>
        <end position="384"/>
    </location>
</feature>
<dbReference type="RefSeq" id="WP_289164558.1">
    <property type="nucleotide sequence ID" value="NZ_JASZZN010000011.1"/>
</dbReference>
<reference evidence="3 4" key="1">
    <citation type="submission" date="2023-06" db="EMBL/GenBank/DDBJ databases">
        <title>Roseiconus lacunae JC819 isolated from Gulf of Mannar region, Tamil Nadu.</title>
        <authorList>
            <person name="Pk S."/>
            <person name="Ch S."/>
            <person name="Ch V.R."/>
        </authorList>
    </citation>
    <scope>NUCLEOTIDE SEQUENCE [LARGE SCALE GENOMIC DNA]</scope>
    <source>
        <strain evidence="3 4">JC819</strain>
    </source>
</reference>
<keyword evidence="4" id="KW-1185">Reference proteome</keyword>
<comment type="caution">
    <text evidence="3">The sequence shown here is derived from an EMBL/GenBank/DDBJ whole genome shotgun (WGS) entry which is preliminary data.</text>
</comment>
<keyword evidence="2" id="KW-0812">Transmembrane</keyword>